<dbReference type="AlphaFoldDB" id="A0A069AV50"/>
<dbReference type="PANTHER" id="PTHR43451">
    <property type="entry name" value="ACETYLTRANSFERASE (GNAT) FAMILY PROTEIN"/>
    <property type="match status" value="1"/>
</dbReference>
<evidence type="ECO:0000313" key="4">
    <source>
        <dbReference type="EMBL" id="CDT17101.1"/>
    </source>
</evidence>
<feature type="domain" description="N-acetyltransferase" evidence="1">
    <location>
        <begin position="5"/>
        <end position="157"/>
    </location>
</feature>
<dbReference type="PANTHER" id="PTHR43451:SF1">
    <property type="entry name" value="ACETYLTRANSFERASE"/>
    <property type="match status" value="1"/>
</dbReference>
<dbReference type="EMBL" id="LK932517">
    <property type="protein sequence ID" value="CDS88078.1"/>
    <property type="molecule type" value="Genomic_DNA"/>
</dbReference>
<evidence type="ECO:0000313" key="2">
    <source>
        <dbReference type="EMBL" id="CDS88078.1"/>
    </source>
</evidence>
<dbReference type="InterPro" id="IPR016181">
    <property type="entry name" value="Acyl_CoA_acyltransferase"/>
</dbReference>
<name>A0A069AV50_CLODI</name>
<dbReference type="CDD" id="cd04301">
    <property type="entry name" value="NAT_SF"/>
    <property type="match status" value="1"/>
</dbReference>
<dbReference type="InterPro" id="IPR000182">
    <property type="entry name" value="GNAT_dom"/>
</dbReference>
<dbReference type="GO" id="GO:0016747">
    <property type="term" value="F:acyltransferase activity, transferring groups other than amino-acyl groups"/>
    <property type="evidence" value="ECO:0007669"/>
    <property type="project" value="InterPro"/>
</dbReference>
<organism evidence="4">
    <name type="scientific">Clostridioides difficile</name>
    <name type="common">Peptoclostridium difficile</name>
    <dbReference type="NCBI Taxonomy" id="1496"/>
    <lineage>
        <taxon>Bacteria</taxon>
        <taxon>Bacillati</taxon>
        <taxon>Bacillota</taxon>
        <taxon>Clostridia</taxon>
        <taxon>Peptostreptococcales</taxon>
        <taxon>Peptostreptococcaceae</taxon>
        <taxon>Clostridioides</taxon>
    </lineage>
</organism>
<dbReference type="EMBL" id="LK932994">
    <property type="protein sequence ID" value="CDT17101.1"/>
    <property type="molecule type" value="Genomic_DNA"/>
</dbReference>
<evidence type="ECO:0000259" key="1">
    <source>
        <dbReference type="PROSITE" id="PS51186"/>
    </source>
</evidence>
<dbReference type="PROSITE" id="PS51186">
    <property type="entry name" value="GNAT"/>
    <property type="match status" value="1"/>
</dbReference>
<dbReference type="RefSeq" id="WP_021366785.1">
    <property type="nucleotide sequence ID" value="NZ_BBYB01000003.1"/>
</dbReference>
<dbReference type="EMBL" id="LK932403">
    <property type="protein sequence ID" value="CDS88203.1"/>
    <property type="molecule type" value="Genomic_DNA"/>
</dbReference>
<dbReference type="Gene3D" id="3.40.630.30">
    <property type="match status" value="1"/>
</dbReference>
<proteinExistence type="predicted"/>
<protein>
    <recommendedName>
        <fullName evidence="1">N-acetyltransferase domain-containing protein</fullName>
    </recommendedName>
</protein>
<dbReference type="SUPFAM" id="SSF55729">
    <property type="entry name" value="Acyl-CoA N-acyltransferases (Nat)"/>
    <property type="match status" value="1"/>
</dbReference>
<dbReference type="Pfam" id="PF13673">
    <property type="entry name" value="Acetyltransf_10"/>
    <property type="match status" value="1"/>
</dbReference>
<reference evidence="4" key="1">
    <citation type="submission" date="2014-07" db="EMBL/GenBank/DDBJ databases">
        <authorList>
            <person name="Monot Marc"/>
        </authorList>
    </citation>
    <scope>NUCLEOTIDE SEQUENCE</scope>
    <source>
        <strain evidence="4">7032989</strain>
        <strain evidence="3">7032994</strain>
    </source>
</reference>
<dbReference type="InterPro" id="IPR052564">
    <property type="entry name" value="N-acetyltrans/Recomb-assoc"/>
</dbReference>
<sequence>MFKEYLIRELKEDDIKNALDLIWNVFEEFESPDYCDEGITTFHQFIEYNSIIEKIKEKTLFFWGCFDSKKLIGVLAIRNLNHICMLFVDKNYHKHGVAKKLMTTGIQYCICNKFNLTEITVNSSPYAVEVYHELGFKDTAVEQIVDGIRFTPMKLLI</sequence>
<accession>A0A069AV50</accession>
<evidence type="ECO:0000313" key="3">
    <source>
        <dbReference type="EMBL" id="CDS88203.1"/>
    </source>
</evidence>
<gene>
    <name evidence="4" type="ORF">BN1095_330383</name>
    <name evidence="2" type="ORF">BN1096_630182</name>
    <name evidence="3" type="ORF">BN1097_640046</name>
</gene>